<accession>A0ABU2EG26</accession>
<dbReference type="EMBL" id="JAVLSJ010000001">
    <property type="protein sequence ID" value="MDR9847093.1"/>
    <property type="molecule type" value="Genomic_DNA"/>
</dbReference>
<organism evidence="2 3">
    <name type="scientific">Herbaspirillum huttiense subsp. lycopersici</name>
    <dbReference type="NCBI Taxonomy" id="3074428"/>
    <lineage>
        <taxon>Bacteria</taxon>
        <taxon>Pseudomonadati</taxon>
        <taxon>Pseudomonadota</taxon>
        <taxon>Betaproteobacteria</taxon>
        <taxon>Burkholderiales</taxon>
        <taxon>Oxalobacteraceae</taxon>
        <taxon>Herbaspirillum</taxon>
    </lineage>
</organism>
<feature type="region of interest" description="Disordered" evidence="1">
    <location>
        <begin position="76"/>
        <end position="109"/>
    </location>
</feature>
<name>A0ABU2EG26_9BURK</name>
<reference evidence="2" key="1">
    <citation type="submission" date="2023-09" db="EMBL/GenBank/DDBJ databases">
        <title>Description of first Herbaspirillum huttiense subsp. nephrolepsisexaltata and Herbaspirillum huttiense subsp. lycopersicon.</title>
        <authorList>
            <person name="Poudel M."/>
            <person name="Sharma A."/>
            <person name="Goss E."/>
            <person name="Tapia J.H."/>
            <person name="Harmon C.M."/>
            <person name="Jones J.B."/>
        </authorList>
    </citation>
    <scope>NUCLEOTIDE SEQUENCE</scope>
    <source>
        <strain evidence="2">SE1</strain>
    </source>
</reference>
<feature type="compositionally biased region" description="Basic and acidic residues" evidence="1">
    <location>
        <begin position="76"/>
        <end position="94"/>
    </location>
</feature>
<sequence length="109" mass="11442">MSLLKVTKFQAVDGSLHDTAKAAELQNGKLRLAPVLDAYLAAQEASGALDPSEGQRGVVHAFVLEHAGDLRELLNETLPERRGPSKNKAEKAAARDANAANAEANQAAA</sequence>
<keyword evidence="3" id="KW-1185">Reference proteome</keyword>
<evidence type="ECO:0000313" key="2">
    <source>
        <dbReference type="EMBL" id="MDR9847093.1"/>
    </source>
</evidence>
<gene>
    <name evidence="2" type="ORF">RI048_02585</name>
</gene>
<proteinExistence type="predicted"/>
<evidence type="ECO:0000256" key="1">
    <source>
        <dbReference type="SAM" id="MobiDB-lite"/>
    </source>
</evidence>
<dbReference type="RefSeq" id="WP_310839515.1">
    <property type="nucleotide sequence ID" value="NZ_JAVLSJ010000001.1"/>
</dbReference>
<comment type="caution">
    <text evidence="2">The sequence shown here is derived from an EMBL/GenBank/DDBJ whole genome shotgun (WGS) entry which is preliminary data.</text>
</comment>
<protein>
    <submittedName>
        <fullName evidence="2">Uncharacterized protein</fullName>
    </submittedName>
</protein>
<evidence type="ECO:0000313" key="3">
    <source>
        <dbReference type="Proteomes" id="UP001246576"/>
    </source>
</evidence>
<feature type="compositionally biased region" description="Low complexity" evidence="1">
    <location>
        <begin position="95"/>
        <end position="109"/>
    </location>
</feature>
<dbReference type="Proteomes" id="UP001246576">
    <property type="component" value="Unassembled WGS sequence"/>
</dbReference>